<comment type="caution">
    <text evidence="2">The sequence shown here is derived from an EMBL/GenBank/DDBJ whole genome shotgun (WGS) entry which is preliminary data.</text>
</comment>
<gene>
    <name evidence="2" type="ORF">SNEC2469_LOCUS11765</name>
</gene>
<keyword evidence="1" id="KW-1133">Transmembrane helix</keyword>
<dbReference type="Proteomes" id="UP000601435">
    <property type="component" value="Unassembled WGS sequence"/>
</dbReference>
<dbReference type="EMBL" id="CAJNJA010018675">
    <property type="protein sequence ID" value="CAE7428645.1"/>
    <property type="molecule type" value="Genomic_DNA"/>
</dbReference>
<sequence>MSNLQGNKRATQNTLIQPWQKQERANYRSLDAKRVFLSAFVLVLVSVSWVFYYIYRFQAILPDYKWDVHEVCKSYIQSITSGKSR</sequence>
<protein>
    <submittedName>
        <fullName evidence="2">Uncharacterized protein</fullName>
    </submittedName>
</protein>
<name>A0A812RAT7_9DINO</name>
<evidence type="ECO:0000313" key="3">
    <source>
        <dbReference type="Proteomes" id="UP000601435"/>
    </source>
</evidence>
<accession>A0A812RAT7</accession>
<dbReference type="AlphaFoldDB" id="A0A812RAT7"/>
<keyword evidence="1" id="KW-0472">Membrane</keyword>
<reference evidence="2" key="1">
    <citation type="submission" date="2021-02" db="EMBL/GenBank/DDBJ databases">
        <authorList>
            <person name="Dougan E. K."/>
            <person name="Rhodes N."/>
            <person name="Thang M."/>
            <person name="Chan C."/>
        </authorList>
    </citation>
    <scope>NUCLEOTIDE SEQUENCE</scope>
</reference>
<organism evidence="2 3">
    <name type="scientific">Symbiodinium necroappetens</name>
    <dbReference type="NCBI Taxonomy" id="1628268"/>
    <lineage>
        <taxon>Eukaryota</taxon>
        <taxon>Sar</taxon>
        <taxon>Alveolata</taxon>
        <taxon>Dinophyceae</taxon>
        <taxon>Suessiales</taxon>
        <taxon>Symbiodiniaceae</taxon>
        <taxon>Symbiodinium</taxon>
    </lineage>
</organism>
<keyword evidence="1" id="KW-0812">Transmembrane</keyword>
<evidence type="ECO:0000313" key="2">
    <source>
        <dbReference type="EMBL" id="CAE7428645.1"/>
    </source>
</evidence>
<evidence type="ECO:0000256" key="1">
    <source>
        <dbReference type="SAM" id="Phobius"/>
    </source>
</evidence>
<keyword evidence="3" id="KW-1185">Reference proteome</keyword>
<proteinExistence type="predicted"/>
<feature type="transmembrane region" description="Helical" evidence="1">
    <location>
        <begin position="35"/>
        <end position="55"/>
    </location>
</feature>